<dbReference type="Gene3D" id="3.30.565.10">
    <property type="entry name" value="Histidine kinase-like ATPase, C-terminal domain"/>
    <property type="match status" value="1"/>
</dbReference>
<keyword evidence="6 12" id="KW-0418">Kinase</keyword>
<evidence type="ECO:0000256" key="8">
    <source>
        <dbReference type="ARBA" id="ARBA00023012"/>
    </source>
</evidence>
<dbReference type="Pfam" id="PF07730">
    <property type="entry name" value="HisKA_3"/>
    <property type="match status" value="1"/>
</dbReference>
<dbReference type="SUPFAM" id="SSF55874">
    <property type="entry name" value="ATPase domain of HSP90 chaperone/DNA topoisomerase II/histidine kinase"/>
    <property type="match status" value="1"/>
</dbReference>
<evidence type="ECO:0000256" key="2">
    <source>
        <dbReference type="ARBA" id="ARBA00012438"/>
    </source>
</evidence>
<evidence type="ECO:0000256" key="4">
    <source>
        <dbReference type="ARBA" id="ARBA00022679"/>
    </source>
</evidence>
<keyword evidence="3" id="KW-0597">Phosphoprotein</keyword>
<evidence type="ECO:0000313" key="12">
    <source>
        <dbReference type="EMBL" id="UVI33768.1"/>
    </source>
</evidence>
<reference evidence="12" key="1">
    <citation type="submission" date="2022-01" db="EMBL/GenBank/DDBJ databases">
        <title>Paenibacillus spongiae sp. nov., isolated from marine sponge.</title>
        <authorList>
            <person name="Li Z."/>
            <person name="Zhang M."/>
        </authorList>
    </citation>
    <scope>NUCLEOTIDE SEQUENCE</scope>
    <source>
        <strain evidence="12">PHS-Z3</strain>
    </source>
</reference>
<dbReference type="InterPro" id="IPR050482">
    <property type="entry name" value="Sensor_HK_TwoCompSys"/>
</dbReference>
<keyword evidence="10" id="KW-0812">Transmembrane</keyword>
<sequence>MEIWSILNKAVLLLYVISLSYISTTAITPWFTLSVLLYLCLNISVYIFKDAAVPLLSGLSGALIISASLYVHPLLILLVPVNLFEFGSYYSKSSVIVFLFMLIPWPFLPQDMLIEYGYAASLSAAYLTLLRTYSGRIESYKEELESMRGDIQTLTQRLHENSEYLKQSEYMFKLEERNRLSQQIHDHVGHSMTGALIQMEAAKRLMAADAEKSAELLQNAIHISKDGIESIRLVLKNAKPPTEQLGINRMRLFIDEFAAVHPIKPAFTYEGNVDLISPFHWRIIMENVKEALTNTMKYANATAVSVHIQVLNTVIKAEVSDNGRGASKVIKGLGVIGMEERTAAVNGTVIVDGSRGFSVTTLIPFSDK</sequence>
<dbReference type="PANTHER" id="PTHR24421">
    <property type="entry name" value="NITRATE/NITRITE SENSOR PROTEIN NARX-RELATED"/>
    <property type="match status" value="1"/>
</dbReference>
<comment type="catalytic activity">
    <reaction evidence="1">
        <text>ATP + protein L-histidine = ADP + protein N-phospho-L-histidine.</text>
        <dbReference type="EC" id="2.7.13.3"/>
    </reaction>
</comment>
<keyword evidence="4" id="KW-0808">Transferase</keyword>
<gene>
    <name evidence="12" type="ORF">L1F29_27175</name>
</gene>
<organism evidence="12 13">
    <name type="scientific">Paenibacillus spongiae</name>
    <dbReference type="NCBI Taxonomy" id="2909671"/>
    <lineage>
        <taxon>Bacteria</taxon>
        <taxon>Bacillati</taxon>
        <taxon>Bacillota</taxon>
        <taxon>Bacilli</taxon>
        <taxon>Bacillales</taxon>
        <taxon>Paenibacillaceae</taxon>
        <taxon>Paenibacillus</taxon>
    </lineage>
</organism>
<keyword evidence="10" id="KW-0472">Membrane</keyword>
<evidence type="ECO:0000256" key="6">
    <source>
        <dbReference type="ARBA" id="ARBA00022777"/>
    </source>
</evidence>
<name>A0ABY5SMI5_9BACL</name>
<dbReference type="InterPro" id="IPR011712">
    <property type="entry name" value="Sig_transdc_His_kin_sub3_dim/P"/>
</dbReference>
<dbReference type="RefSeq" id="WP_258389822.1">
    <property type="nucleotide sequence ID" value="NZ_CP091430.1"/>
</dbReference>
<keyword evidence="13" id="KW-1185">Reference proteome</keyword>
<evidence type="ECO:0000259" key="11">
    <source>
        <dbReference type="Pfam" id="PF07730"/>
    </source>
</evidence>
<protein>
    <recommendedName>
        <fullName evidence="2">histidine kinase</fullName>
        <ecNumber evidence="2">2.7.13.3</ecNumber>
    </recommendedName>
</protein>
<feature type="domain" description="Signal transduction histidine kinase subgroup 3 dimerisation and phosphoacceptor" evidence="11">
    <location>
        <begin position="176"/>
        <end position="242"/>
    </location>
</feature>
<feature type="coiled-coil region" evidence="9">
    <location>
        <begin position="130"/>
        <end position="157"/>
    </location>
</feature>
<feature type="transmembrane region" description="Helical" evidence="10">
    <location>
        <begin position="51"/>
        <end position="77"/>
    </location>
</feature>
<keyword evidence="7" id="KW-0067">ATP-binding</keyword>
<dbReference type="PANTHER" id="PTHR24421:SF10">
    <property type="entry name" value="NITRATE_NITRITE SENSOR PROTEIN NARQ"/>
    <property type="match status" value="1"/>
</dbReference>
<evidence type="ECO:0000256" key="3">
    <source>
        <dbReference type="ARBA" id="ARBA00022553"/>
    </source>
</evidence>
<dbReference type="InterPro" id="IPR036890">
    <property type="entry name" value="HATPase_C_sf"/>
</dbReference>
<dbReference type="EC" id="2.7.13.3" evidence="2"/>
<dbReference type="Proteomes" id="UP001057877">
    <property type="component" value="Chromosome"/>
</dbReference>
<feature type="transmembrane region" description="Helical" evidence="10">
    <location>
        <begin position="89"/>
        <end position="107"/>
    </location>
</feature>
<dbReference type="CDD" id="cd16917">
    <property type="entry name" value="HATPase_UhpB-NarQ-NarX-like"/>
    <property type="match status" value="1"/>
</dbReference>
<feature type="transmembrane region" description="Helical" evidence="10">
    <location>
        <begin position="12"/>
        <end position="39"/>
    </location>
</feature>
<evidence type="ECO:0000256" key="5">
    <source>
        <dbReference type="ARBA" id="ARBA00022741"/>
    </source>
</evidence>
<evidence type="ECO:0000256" key="10">
    <source>
        <dbReference type="SAM" id="Phobius"/>
    </source>
</evidence>
<accession>A0ABY5SMI5</accession>
<evidence type="ECO:0000256" key="1">
    <source>
        <dbReference type="ARBA" id="ARBA00000085"/>
    </source>
</evidence>
<dbReference type="EMBL" id="CP091430">
    <property type="protein sequence ID" value="UVI33768.1"/>
    <property type="molecule type" value="Genomic_DNA"/>
</dbReference>
<evidence type="ECO:0000256" key="9">
    <source>
        <dbReference type="SAM" id="Coils"/>
    </source>
</evidence>
<dbReference type="Gene3D" id="1.20.5.1930">
    <property type="match status" value="1"/>
</dbReference>
<keyword evidence="10" id="KW-1133">Transmembrane helix</keyword>
<evidence type="ECO:0000313" key="13">
    <source>
        <dbReference type="Proteomes" id="UP001057877"/>
    </source>
</evidence>
<keyword evidence="8" id="KW-0902">Two-component regulatory system</keyword>
<dbReference type="GO" id="GO:0016301">
    <property type="term" value="F:kinase activity"/>
    <property type="evidence" value="ECO:0007669"/>
    <property type="project" value="UniProtKB-KW"/>
</dbReference>
<evidence type="ECO:0000256" key="7">
    <source>
        <dbReference type="ARBA" id="ARBA00022840"/>
    </source>
</evidence>
<keyword evidence="5" id="KW-0547">Nucleotide-binding</keyword>
<keyword evidence="9" id="KW-0175">Coiled coil</keyword>
<proteinExistence type="predicted"/>